<evidence type="ECO:0000256" key="10">
    <source>
        <dbReference type="RuleBase" id="RU362075"/>
    </source>
</evidence>
<dbReference type="RefSeq" id="WP_328282224.1">
    <property type="nucleotide sequence ID" value="NZ_JARTLD010000079.1"/>
</dbReference>
<dbReference type="EMBL" id="JARTLD010000079">
    <property type="protein sequence ID" value="MED5020763.1"/>
    <property type="molecule type" value="Genomic_DNA"/>
</dbReference>
<dbReference type="PANTHER" id="PTHR43734">
    <property type="entry name" value="PHYTOENE DESATURASE"/>
    <property type="match status" value="1"/>
</dbReference>
<comment type="caution">
    <text evidence="12">The sequence shown here is derived from an EMBL/GenBank/DDBJ whole genome shotgun (WGS) entry which is preliminary data.</text>
</comment>
<feature type="domain" description="Amine oxidase" evidence="11">
    <location>
        <begin position="12"/>
        <end position="483"/>
    </location>
</feature>
<evidence type="ECO:0000256" key="3">
    <source>
        <dbReference type="ARBA" id="ARBA00023002"/>
    </source>
</evidence>
<dbReference type="PANTHER" id="PTHR43734:SF7">
    <property type="entry name" value="4,4'-DIAPONEUROSPORENE OXYGENASE"/>
    <property type="match status" value="1"/>
</dbReference>
<evidence type="ECO:0000256" key="6">
    <source>
        <dbReference type="ARBA" id="ARBA00039159"/>
    </source>
</evidence>
<organism evidence="12 13">
    <name type="scientific">Paenibacillus chibensis</name>
    <dbReference type="NCBI Taxonomy" id="59846"/>
    <lineage>
        <taxon>Bacteria</taxon>
        <taxon>Bacillati</taxon>
        <taxon>Bacillota</taxon>
        <taxon>Bacilli</taxon>
        <taxon>Bacillales</taxon>
        <taxon>Paenibacillaceae</taxon>
        <taxon>Paenibacillus</taxon>
    </lineage>
</organism>
<keyword evidence="2 10" id="KW-0125">Carotenoid biosynthesis</keyword>
<evidence type="ECO:0000259" key="11">
    <source>
        <dbReference type="Pfam" id="PF01593"/>
    </source>
</evidence>
<dbReference type="InterPro" id="IPR014105">
    <property type="entry name" value="Carotenoid/retinoid_OxRdtase"/>
</dbReference>
<keyword evidence="3 10" id="KW-0560">Oxidoreductase</keyword>
<dbReference type="NCBIfam" id="TIGR02734">
    <property type="entry name" value="crtI_fam"/>
    <property type="match status" value="1"/>
</dbReference>
<dbReference type="InterPro" id="IPR002937">
    <property type="entry name" value="Amino_oxidase"/>
</dbReference>
<evidence type="ECO:0000256" key="9">
    <source>
        <dbReference type="ARBA" id="ARBA00048532"/>
    </source>
</evidence>
<gene>
    <name evidence="12" type="primary">crtI</name>
    <name evidence="12" type="ORF">P9847_26230</name>
</gene>
<comment type="similarity">
    <text evidence="5">Belongs to the carotenoid/retinoid oxidoreductase family. CrtP subfamily.</text>
</comment>
<evidence type="ECO:0000256" key="4">
    <source>
        <dbReference type="ARBA" id="ARBA00037901"/>
    </source>
</evidence>
<evidence type="ECO:0000313" key="13">
    <source>
        <dbReference type="Proteomes" id="UP001343257"/>
    </source>
</evidence>
<evidence type="ECO:0000256" key="1">
    <source>
        <dbReference type="ARBA" id="ARBA00001974"/>
    </source>
</evidence>
<keyword evidence="13" id="KW-1185">Reference proteome</keyword>
<comment type="catalytic activity">
    <reaction evidence="9">
        <text>all-trans-4,4'-diaponeurosporene + 2 AH2 + 2 O2 = 4,4'-diaponeurosporenal + 2 A + 3 H2O</text>
        <dbReference type="Rhea" id="RHEA:56104"/>
        <dbReference type="ChEBI" id="CHEBI:13193"/>
        <dbReference type="ChEBI" id="CHEBI:15377"/>
        <dbReference type="ChEBI" id="CHEBI:15379"/>
        <dbReference type="ChEBI" id="CHEBI:17499"/>
        <dbReference type="ChEBI" id="CHEBI:62743"/>
        <dbReference type="ChEBI" id="CHEBI:79065"/>
    </reaction>
</comment>
<proteinExistence type="inferred from homology"/>
<evidence type="ECO:0000313" key="12">
    <source>
        <dbReference type="EMBL" id="MED5020763.1"/>
    </source>
</evidence>
<protein>
    <recommendedName>
        <fullName evidence="6">4,4'-diaponeurosporene oxygenase</fullName>
    </recommendedName>
    <alternativeName>
        <fullName evidence="7">4,4'-diaponeurosporene oxidase</fullName>
    </alternativeName>
    <alternativeName>
        <fullName evidence="8">Carotenoid oxidase</fullName>
    </alternativeName>
</protein>
<reference evidence="12 13" key="1">
    <citation type="submission" date="2023-03" db="EMBL/GenBank/DDBJ databases">
        <title>Bacillus Genome Sequencing.</title>
        <authorList>
            <person name="Dunlap C."/>
        </authorList>
    </citation>
    <scope>NUCLEOTIDE SEQUENCE [LARGE SCALE GENOMIC DNA]</scope>
    <source>
        <strain evidence="12 13">NRS-52</strain>
    </source>
</reference>
<dbReference type="PROSITE" id="PS51257">
    <property type="entry name" value="PROKAR_LIPOPROTEIN"/>
    <property type="match status" value="1"/>
</dbReference>
<evidence type="ECO:0000256" key="2">
    <source>
        <dbReference type="ARBA" id="ARBA00022746"/>
    </source>
</evidence>
<comment type="pathway">
    <text evidence="4">Carotenoid biosynthesis; staphyloxanthin biosynthesis; staphyloxanthin from farnesyl diphosphate: step 3/5.</text>
</comment>
<comment type="cofactor">
    <cofactor evidence="1">
        <name>FAD</name>
        <dbReference type="ChEBI" id="CHEBI:57692"/>
    </cofactor>
</comment>
<accession>A0ABU6Q2K4</accession>
<name>A0ABU6Q2K4_9BACL</name>
<dbReference type="GO" id="GO:0016491">
    <property type="term" value="F:oxidoreductase activity"/>
    <property type="evidence" value="ECO:0007669"/>
    <property type="project" value="UniProtKB-KW"/>
</dbReference>
<dbReference type="SUPFAM" id="SSF51905">
    <property type="entry name" value="FAD/NAD(P)-binding domain"/>
    <property type="match status" value="1"/>
</dbReference>
<evidence type="ECO:0000256" key="7">
    <source>
        <dbReference type="ARBA" id="ARBA00041900"/>
    </source>
</evidence>
<sequence>MTNKAVIIGAGMGGLSCAITLASRGWRVTILERQQEAGGKLQRIQEGGYTFDRGPSTITMPHVFRGIFESSGARLEDYIDLYELEPRARNIFADGSVIDLTRDTEKMKDQISTFSPSDALQYESFLQESAELFHLSEEYFLNRLLINWRDKVTPSMLRSLLRVRPVTSLQSLLQRYFKHPNTLAMMSRYSTYVGSSPHQAPSIFAMLGHVEADMGVYGVRGGTYSIIEGMVKRAKELGVELITGTEVKHIAVQNGQAEGVDTSGGFYEAKTIIANGDMLSVNRMLVDEQDRPSLNNVKINSYEPSLSGFVTLAGVPRQYGKLLHHTVFFPEHYGREFQEIFGDKLPAEHPALYICYSGYSEKSMAPNGCSNLFILANAPYLSPLTNWNRESEAYGNKVLQDLKAYGLDDIDQADVMMHYTPQDIANDTLAYKGAIYGISSNSIRQTFFRPGNRSKDVKGLWFVGGGTHPGGGTPIVTLSGRLVGEYIDAHKV</sequence>
<dbReference type="Pfam" id="PF01593">
    <property type="entry name" value="Amino_oxidase"/>
    <property type="match status" value="1"/>
</dbReference>
<dbReference type="InterPro" id="IPR036188">
    <property type="entry name" value="FAD/NAD-bd_sf"/>
</dbReference>
<dbReference type="Proteomes" id="UP001343257">
    <property type="component" value="Unassembled WGS sequence"/>
</dbReference>
<evidence type="ECO:0000256" key="8">
    <source>
        <dbReference type="ARBA" id="ARBA00042619"/>
    </source>
</evidence>
<evidence type="ECO:0000256" key="5">
    <source>
        <dbReference type="ARBA" id="ARBA00038194"/>
    </source>
</evidence>
<dbReference type="Gene3D" id="3.50.50.60">
    <property type="entry name" value="FAD/NAD(P)-binding domain"/>
    <property type="match status" value="2"/>
</dbReference>